<gene>
    <name evidence="1" type="ORF">AVDCRST_MAG92-1013</name>
</gene>
<dbReference type="EMBL" id="CADCTM010000141">
    <property type="protein sequence ID" value="CAA9231152.1"/>
    <property type="molecule type" value="Genomic_DNA"/>
</dbReference>
<protein>
    <submittedName>
        <fullName evidence="1">Uncharacterized protein</fullName>
    </submittedName>
</protein>
<organism evidence="1">
    <name type="scientific">uncultured Coleofasciculus sp</name>
    <dbReference type="NCBI Taxonomy" id="1267456"/>
    <lineage>
        <taxon>Bacteria</taxon>
        <taxon>Bacillati</taxon>
        <taxon>Cyanobacteriota</taxon>
        <taxon>Cyanophyceae</taxon>
        <taxon>Coleofasciculales</taxon>
        <taxon>Coleofasciculaceae</taxon>
        <taxon>Coleofasciculus</taxon>
        <taxon>environmental samples</taxon>
    </lineage>
</organism>
<proteinExistence type="predicted"/>
<sequence>MLARERYLRLRKQRVEQIILMPDEGENTTPYFAQTYEAYKRDLMVEPGVLVVKVGYACDWVERRLQEKQAQVDTFTFAGNYYSLPLISLLSRPSRLELLMEILETPLPVRDDK</sequence>
<evidence type="ECO:0000313" key="1">
    <source>
        <dbReference type="EMBL" id="CAA9231152.1"/>
    </source>
</evidence>
<name>A0A6J4HRZ9_9CYAN</name>
<reference evidence="1" key="1">
    <citation type="submission" date="2020-02" db="EMBL/GenBank/DDBJ databases">
        <authorList>
            <person name="Meier V. D."/>
        </authorList>
    </citation>
    <scope>NUCLEOTIDE SEQUENCE</scope>
    <source>
        <strain evidence="1">AVDCRST_MAG92</strain>
    </source>
</reference>
<accession>A0A6J4HRZ9</accession>
<dbReference type="AlphaFoldDB" id="A0A6J4HRZ9"/>